<dbReference type="InterPro" id="IPR025139">
    <property type="entry name" value="DUF4062"/>
</dbReference>
<name>A0A5C4QRF4_9ACTN</name>
<feature type="region of interest" description="Disordered" evidence="1">
    <location>
        <begin position="501"/>
        <end position="520"/>
    </location>
</feature>
<feature type="domain" description="DUF4062" evidence="2">
    <location>
        <begin position="7"/>
        <end position="89"/>
    </location>
</feature>
<comment type="caution">
    <text evidence="3">The sequence shown here is derived from an EMBL/GenBank/DDBJ whole genome shotgun (WGS) entry which is preliminary data.</text>
</comment>
<evidence type="ECO:0000259" key="2">
    <source>
        <dbReference type="Pfam" id="PF13271"/>
    </source>
</evidence>
<gene>
    <name evidence="3" type="ORF">FHG89_15790</name>
</gene>
<dbReference type="Pfam" id="PF13271">
    <property type="entry name" value="DUF4062"/>
    <property type="match status" value="1"/>
</dbReference>
<dbReference type="AlphaFoldDB" id="A0A5C4QRF4"/>
<dbReference type="SUPFAM" id="SSF52540">
    <property type="entry name" value="P-loop containing nucleoside triphosphate hydrolases"/>
    <property type="match status" value="1"/>
</dbReference>
<dbReference type="OrthoDB" id="3648123at2"/>
<dbReference type="Proteomes" id="UP000306145">
    <property type="component" value="Unassembled WGS sequence"/>
</dbReference>
<keyword evidence="4" id="KW-1185">Reference proteome</keyword>
<dbReference type="Gene3D" id="3.40.50.300">
    <property type="entry name" value="P-loop containing nucleotide triphosphate hydrolases"/>
    <property type="match status" value="1"/>
</dbReference>
<sequence length="1174" mass="129115">MTGRRPRLFISSAQGYLSQYRSAAIQMASRVGFEPVYMEDFGAQAPPPLEVCRAGVTGSDVLLLLIGHRYGSRPPGETRSYTEVEYDWATDGGLRVLVFVVDPDHPWPPKELDRSDEDRTAVRVFVDRVSSKHTVDRFGDVGDFQADLAVSLMRERDNLVNSESWATTERYAARRAPNLVAYPSYTGAAHFTGRAGELAELDDWCGGESGPVRVLEAIGGTGKSALAWTWLTGSAVSAAPRWAGRFWWSFYEGSSSVTHFIVEFLAYARPERDTSTLTSSQLVAEVEDVLASGPYLLVLDGVERLTQAYHQLDPSKVTDEDVARSGHHRPNAIVDVAAYDLLARLSRAKPSRILITTRLTPDALLGSGGRPTAGVTVQKLGGLGPDSTATLVADLGVTGNPEVVTRFFSKLDYHPLVIEIVVGLVNNYRRAPGDFDAWSEDPLHGGSFRLSEQEFVHRRAHVVAAALKNLDQASARVLRYLSALSSAADWDLVQDLNPFLPGKPRRQPPDLSSLGPRPILTWMPPGPERAEALGARDRWDAQARELTGAAARAHADEMRRWAASRETRLALVELEKALRDLEDRGLLWWDRVANRYDLHPVIRAAAHEGIDVDGRLDVSNRIIDHFASWHPPAEIRTVEDLAPAITAFRALVDAGQTEAALRGIGGHLPQLLDLGAFATVVELLEPLADGPESWCQDYLMEACAALGNVADGLAYHERSVTSALAERDPIRVGIYLSNIAGYMRELNRFALSARALELLERLMKATGEDGGDRARILAQRAEESLRTGDLEPVAALVTGARALPANPYDRHFVERLDMVDLYLRLRLGTLTFEDLDRAGSMERSIYYRLDLLELRFDLATRTGELEVALDAANDMARLYRDIGRPHSTARVAWALAALRRPEAPLVLEEATAIETRLEPWLRQPGYIADSLVLLGRPDEARTYALLAYRAAWGDGPGFHDVEEVATAVARLEVLGEAVPHIEAGDVGSFEWEPAFNDFLASYTRFGLAFLRPYIRRSGVDASIAETWPQPDGDWTGWLTAIARSIVGADGSAHLEVAAQLRSVLEERVGAVMAATLVEQGHAELQRLERSDFDTTERLMNEALANPAWAGHIRAALARPADEVVAALVEVINRYWLAKHRAHYPRVVFSVAVTLAEAIVAELRDPGPDEETGAG</sequence>
<dbReference type="EMBL" id="VDFY01000158">
    <property type="protein sequence ID" value="TNH28243.1"/>
    <property type="molecule type" value="Genomic_DNA"/>
</dbReference>
<evidence type="ECO:0000313" key="4">
    <source>
        <dbReference type="Proteomes" id="UP000306145"/>
    </source>
</evidence>
<dbReference type="InterPro" id="IPR027417">
    <property type="entry name" value="P-loop_NTPase"/>
</dbReference>
<protein>
    <submittedName>
        <fullName evidence="3">DUF4062 domain-containing protein</fullName>
    </submittedName>
</protein>
<dbReference type="RefSeq" id="WP_139585147.1">
    <property type="nucleotide sequence ID" value="NZ_VDFY01000158.1"/>
</dbReference>
<reference evidence="3 4" key="1">
    <citation type="submission" date="2019-06" db="EMBL/GenBank/DDBJ databases">
        <title>Micromonospora ordensis sp. nov., isolated from deep marine sediment.</title>
        <authorList>
            <person name="Veyisoglu A."/>
            <person name="Carro L."/>
            <person name="Klenk H.-P."/>
            <person name="Sahin N."/>
        </authorList>
    </citation>
    <scope>NUCLEOTIDE SEQUENCE [LARGE SCALE GENOMIC DNA]</scope>
    <source>
        <strain evidence="3 4">S2509</strain>
    </source>
</reference>
<proteinExistence type="predicted"/>
<accession>A0A5C4QRF4</accession>
<evidence type="ECO:0000256" key="1">
    <source>
        <dbReference type="SAM" id="MobiDB-lite"/>
    </source>
</evidence>
<organism evidence="3 4">
    <name type="scientific">Micromonospora orduensis</name>
    <dbReference type="NCBI Taxonomy" id="1420891"/>
    <lineage>
        <taxon>Bacteria</taxon>
        <taxon>Bacillati</taxon>
        <taxon>Actinomycetota</taxon>
        <taxon>Actinomycetes</taxon>
        <taxon>Micromonosporales</taxon>
        <taxon>Micromonosporaceae</taxon>
        <taxon>Micromonospora</taxon>
    </lineage>
</organism>
<evidence type="ECO:0000313" key="3">
    <source>
        <dbReference type="EMBL" id="TNH28243.1"/>
    </source>
</evidence>